<reference evidence="1" key="1">
    <citation type="submission" date="2021-01" db="EMBL/GenBank/DDBJ databases">
        <authorList>
            <consortium name="Genoscope - CEA"/>
            <person name="William W."/>
        </authorList>
    </citation>
    <scope>NUCLEOTIDE SEQUENCE</scope>
</reference>
<dbReference type="EMBL" id="CAJJDO010000064">
    <property type="protein sequence ID" value="CAD8175769.1"/>
    <property type="molecule type" value="Genomic_DNA"/>
</dbReference>
<evidence type="ECO:0000313" key="2">
    <source>
        <dbReference type="Proteomes" id="UP000689195"/>
    </source>
</evidence>
<organism evidence="1 2">
    <name type="scientific">Paramecium pentaurelia</name>
    <dbReference type="NCBI Taxonomy" id="43138"/>
    <lineage>
        <taxon>Eukaryota</taxon>
        <taxon>Sar</taxon>
        <taxon>Alveolata</taxon>
        <taxon>Ciliophora</taxon>
        <taxon>Intramacronucleata</taxon>
        <taxon>Oligohymenophorea</taxon>
        <taxon>Peniculida</taxon>
        <taxon>Parameciidae</taxon>
        <taxon>Paramecium</taxon>
    </lineage>
</organism>
<proteinExistence type="predicted"/>
<keyword evidence="2" id="KW-1185">Reference proteome</keyword>
<evidence type="ECO:0000313" key="1">
    <source>
        <dbReference type="EMBL" id="CAD8175769.1"/>
    </source>
</evidence>
<protein>
    <submittedName>
        <fullName evidence="1">Uncharacterized protein</fullName>
    </submittedName>
</protein>
<name>A0A8S1VJ26_9CILI</name>
<accession>A0A8S1VJ26</accession>
<dbReference type="Proteomes" id="UP000689195">
    <property type="component" value="Unassembled WGS sequence"/>
</dbReference>
<sequence>MNYIENIDHLQVPSLNIKIKTSKPLAPNAAKYSEFM</sequence>
<dbReference type="AlphaFoldDB" id="A0A8S1VJ26"/>
<gene>
    <name evidence="1" type="ORF">PPENT_87.1.T0640002</name>
</gene>
<comment type="caution">
    <text evidence="1">The sequence shown here is derived from an EMBL/GenBank/DDBJ whole genome shotgun (WGS) entry which is preliminary data.</text>
</comment>